<evidence type="ECO:0000256" key="3">
    <source>
        <dbReference type="ARBA" id="ARBA00022737"/>
    </source>
</evidence>
<dbReference type="InterPro" id="IPR011990">
    <property type="entry name" value="TPR-like_helical_dom_sf"/>
</dbReference>
<dbReference type="GO" id="GO:0003729">
    <property type="term" value="F:mRNA binding"/>
    <property type="evidence" value="ECO:0007669"/>
    <property type="project" value="EnsemblPlants"/>
</dbReference>
<dbReference type="AlphaFoldDB" id="V4L2G5"/>
<dbReference type="SUPFAM" id="SSF48452">
    <property type="entry name" value="TPR-like"/>
    <property type="match status" value="1"/>
</dbReference>
<dbReference type="FunFam" id="1.25.40.10:FF:000385">
    <property type="entry name" value="Pentatricopeptide repeat-containing protein mitochondrial"/>
    <property type="match status" value="1"/>
</dbReference>
<gene>
    <name evidence="7" type="ORF">EUTSA_v10029427mg</name>
</gene>
<dbReference type="Proteomes" id="UP000030689">
    <property type="component" value="Unassembled WGS sequence"/>
</dbReference>
<reference evidence="7 8" key="1">
    <citation type="journal article" date="2013" name="Front. Plant Sci.">
        <title>The Reference Genome of the Halophytic Plant Eutrema salsugineum.</title>
        <authorList>
            <person name="Yang R."/>
            <person name="Jarvis D.E."/>
            <person name="Chen H."/>
            <person name="Beilstein M.A."/>
            <person name="Grimwood J."/>
            <person name="Jenkins J."/>
            <person name="Shu S."/>
            <person name="Prochnik S."/>
            <person name="Xin M."/>
            <person name="Ma C."/>
            <person name="Schmutz J."/>
            <person name="Wing R.A."/>
            <person name="Mitchell-Olds T."/>
            <person name="Schumaker K.S."/>
            <person name="Wang X."/>
        </authorList>
    </citation>
    <scope>NUCLEOTIDE SEQUENCE [LARGE SCALE GENOMIC DNA]</scope>
</reference>
<keyword evidence="8" id="KW-1185">Reference proteome</keyword>
<dbReference type="PROSITE" id="PS51375">
    <property type="entry name" value="PPR"/>
    <property type="match status" value="1"/>
</dbReference>
<evidence type="ECO:0000256" key="5">
    <source>
        <dbReference type="ARBA" id="ARBA00023128"/>
    </source>
</evidence>
<evidence type="ECO:0000313" key="7">
    <source>
        <dbReference type="EMBL" id="ESQ37849.1"/>
    </source>
</evidence>
<protein>
    <recommendedName>
        <fullName evidence="9">Pentacotripeptide-repeat region of PRORP domain-containing protein</fullName>
    </recommendedName>
</protein>
<dbReference type="PANTHER" id="PTHR45717">
    <property type="entry name" value="OS12G0527900 PROTEIN"/>
    <property type="match status" value="1"/>
</dbReference>
<dbReference type="FunFam" id="1.25.40.10:FF:000618">
    <property type="entry name" value="Pentatricopeptide repeat-containing protein mitochondrial"/>
    <property type="match status" value="1"/>
</dbReference>
<evidence type="ECO:0000313" key="8">
    <source>
        <dbReference type="Proteomes" id="UP000030689"/>
    </source>
</evidence>
<organism evidence="7 8">
    <name type="scientific">Eutrema salsugineum</name>
    <name type="common">Saltwater cress</name>
    <name type="synonym">Sisymbrium salsugineum</name>
    <dbReference type="NCBI Taxonomy" id="72664"/>
    <lineage>
        <taxon>Eukaryota</taxon>
        <taxon>Viridiplantae</taxon>
        <taxon>Streptophyta</taxon>
        <taxon>Embryophyta</taxon>
        <taxon>Tracheophyta</taxon>
        <taxon>Spermatophyta</taxon>
        <taxon>Magnoliopsida</taxon>
        <taxon>eudicotyledons</taxon>
        <taxon>Gunneridae</taxon>
        <taxon>Pentapetalae</taxon>
        <taxon>rosids</taxon>
        <taxon>malvids</taxon>
        <taxon>Brassicales</taxon>
        <taxon>Brassicaceae</taxon>
        <taxon>Eutremeae</taxon>
        <taxon>Eutrema</taxon>
    </lineage>
</organism>
<evidence type="ECO:0000256" key="4">
    <source>
        <dbReference type="ARBA" id="ARBA00022946"/>
    </source>
</evidence>
<dbReference type="KEGG" id="eus:EUTSA_v10029427mg"/>
<dbReference type="GO" id="GO:0005739">
    <property type="term" value="C:mitochondrion"/>
    <property type="evidence" value="ECO:0007669"/>
    <property type="project" value="UniProtKB-SubCell"/>
</dbReference>
<dbReference type="Gene3D" id="1.25.40.10">
    <property type="entry name" value="Tetratricopeptide repeat domain"/>
    <property type="match status" value="2"/>
</dbReference>
<comment type="subcellular location">
    <subcellularLocation>
        <location evidence="1">Mitochondrion</location>
    </subcellularLocation>
</comment>
<evidence type="ECO:0000256" key="1">
    <source>
        <dbReference type="ARBA" id="ARBA00004173"/>
    </source>
</evidence>
<keyword evidence="5" id="KW-0496">Mitochondrion</keyword>
<dbReference type="EMBL" id="KI517537">
    <property type="protein sequence ID" value="ESQ37849.1"/>
    <property type="molecule type" value="Genomic_DNA"/>
</dbReference>
<comment type="similarity">
    <text evidence="2">Belongs to the PPR family. P subfamily.</text>
</comment>
<dbReference type="Gramene" id="ESQ37849">
    <property type="protein sequence ID" value="ESQ37849"/>
    <property type="gene ID" value="EUTSA_v10029427mg"/>
</dbReference>
<feature type="repeat" description="PPR" evidence="6">
    <location>
        <begin position="141"/>
        <end position="175"/>
    </location>
</feature>
<dbReference type="PANTHER" id="PTHR45717:SF23">
    <property type="entry name" value="PENTACOTRIPEPTIDE-REPEAT REGION OF PRORP DOMAIN-CONTAINING PROTEIN"/>
    <property type="match status" value="1"/>
</dbReference>
<evidence type="ECO:0008006" key="9">
    <source>
        <dbReference type="Google" id="ProtNLM"/>
    </source>
</evidence>
<dbReference type="OMA" id="EWESTCY"/>
<dbReference type="eggNOG" id="KOG4197">
    <property type="taxonomic scope" value="Eukaryota"/>
</dbReference>
<dbReference type="Pfam" id="PF01535">
    <property type="entry name" value="PPR"/>
    <property type="match status" value="3"/>
</dbReference>
<dbReference type="InterPro" id="IPR002885">
    <property type="entry name" value="PPR_rpt"/>
</dbReference>
<proteinExistence type="inferred from homology"/>
<dbReference type="STRING" id="72664.V4L2G5"/>
<evidence type="ECO:0000256" key="2">
    <source>
        <dbReference type="ARBA" id="ARBA00007626"/>
    </source>
</evidence>
<evidence type="ECO:0000256" key="6">
    <source>
        <dbReference type="PROSITE-ProRule" id="PRU00708"/>
    </source>
</evidence>
<keyword evidence="3" id="KW-0677">Repeat</keyword>
<dbReference type="NCBIfam" id="TIGR00756">
    <property type="entry name" value="PPR"/>
    <property type="match status" value="3"/>
</dbReference>
<name>V4L2G5_EUTSA</name>
<keyword evidence="4" id="KW-0809">Transit peptide</keyword>
<dbReference type="OrthoDB" id="1717827at2759"/>
<accession>V4L2G5</accession>
<sequence length="505" mass="57013">MMYSVSRLARRFCATLAAAAPAAIGGEAAAASVPKKTAKNQRSVYKKLSSLGKRGGKMEETLNQFTMEGIPVKKDDLIRYVKDLRKHRQPQRALEVFEWMERKEIAFSGSDHAIRLDLIAKTNGLKAAESYFNSLDLSTKTQSSYGSLLNCYCVEGEEEKAKAHFDKMCDLNLVTNSLPFNNLMAMNLRLGQPEKVPALVVAMKQKNISPCDVTYSMWIQSCGILNDLDGVEKVIEEMKADGGECRSSWDTFANLAAIYSKAGLYSKAEAALKSLEEKMNPHERSSYHFLISLYAGISNAPEVYRVWDLLKKGHPKVNNSSCLTMLQALSKLDDIDGMKKIFTEWESTCYTYDMRMANVMISSYLKENMYEEAEAVFNGAMKKCKGQFSKARQLLMMHLLKNDQADLALKHFEAAVSNQDKNWTWSSELIRSFSLHFEESKDVDGAEEFCKTLTIWSPLDSDTYTLLIKTYIAAEKACPGMRKRLEEQEIEIDEEMEGFLSKICP</sequence>